<dbReference type="STRING" id="117157.SAMN04489717_3338"/>
<dbReference type="PANTHER" id="PTHR32305">
    <property type="match status" value="1"/>
</dbReference>
<dbReference type="GO" id="GO:0005737">
    <property type="term" value="C:cytoplasm"/>
    <property type="evidence" value="ECO:0007669"/>
    <property type="project" value="InterPro"/>
</dbReference>
<feature type="domain" description="Insecticide toxin TcdB middle/N-terminal" evidence="7">
    <location>
        <begin position="682"/>
        <end position="819"/>
    </location>
</feature>
<feature type="compositionally biased region" description="Gly residues" evidence="4">
    <location>
        <begin position="2209"/>
        <end position="2222"/>
    </location>
</feature>
<dbReference type="Proteomes" id="UP000198983">
    <property type="component" value="Chromosome I"/>
</dbReference>
<dbReference type="RefSeq" id="WP_092654576.1">
    <property type="nucleotide sequence ID" value="NZ_LT629732.1"/>
</dbReference>
<feature type="transmembrane region" description="Helical" evidence="5">
    <location>
        <begin position="2323"/>
        <end position="2346"/>
    </location>
</feature>
<gene>
    <name evidence="8" type="ORF">SAMN04489717_3338</name>
</gene>
<dbReference type="PANTHER" id="PTHR32305:SF15">
    <property type="entry name" value="PROTEIN RHSA-RELATED"/>
    <property type="match status" value="1"/>
</dbReference>
<feature type="compositionally biased region" description="Gly residues" evidence="4">
    <location>
        <begin position="2285"/>
        <end position="2310"/>
    </location>
</feature>
<dbReference type="InterPro" id="IPR050708">
    <property type="entry name" value="T6SS_VgrG/RHS"/>
</dbReference>
<keyword evidence="2" id="KW-0964">Secreted</keyword>
<dbReference type="NCBIfam" id="TIGR03696">
    <property type="entry name" value="Rhs_assc_core"/>
    <property type="match status" value="1"/>
</dbReference>
<keyword evidence="5" id="KW-0472">Membrane</keyword>
<evidence type="ECO:0000259" key="7">
    <source>
        <dbReference type="Pfam" id="PF12256"/>
    </source>
</evidence>
<dbReference type="InterPro" id="IPR028994">
    <property type="entry name" value="Integrin_alpha_N"/>
</dbReference>
<protein>
    <submittedName>
        <fullName evidence="8">RHS repeat-associated core domain-containing protein</fullName>
    </submittedName>
</protein>
<dbReference type="Gene3D" id="2.180.10.10">
    <property type="entry name" value="RHS repeat-associated core"/>
    <property type="match status" value="1"/>
</dbReference>
<comment type="subcellular location">
    <subcellularLocation>
        <location evidence="1">Secreted</location>
    </subcellularLocation>
</comment>
<evidence type="ECO:0000256" key="1">
    <source>
        <dbReference type="ARBA" id="ARBA00004613"/>
    </source>
</evidence>
<feature type="region of interest" description="Disordered" evidence="4">
    <location>
        <begin position="2569"/>
        <end position="2598"/>
    </location>
</feature>
<proteinExistence type="predicted"/>
<dbReference type="Pfam" id="PF03534">
    <property type="entry name" value="SpvB"/>
    <property type="match status" value="1"/>
</dbReference>
<dbReference type="InterPro" id="IPR022044">
    <property type="entry name" value="TcdB_toxin_mid/C"/>
</dbReference>
<evidence type="ECO:0000256" key="4">
    <source>
        <dbReference type="SAM" id="MobiDB-lite"/>
    </source>
</evidence>
<evidence type="ECO:0000313" key="8">
    <source>
        <dbReference type="EMBL" id="SDS63686.1"/>
    </source>
</evidence>
<feature type="compositionally biased region" description="Low complexity" evidence="4">
    <location>
        <begin position="2238"/>
        <end position="2272"/>
    </location>
</feature>
<dbReference type="SUPFAM" id="SSF69318">
    <property type="entry name" value="Integrin alpha N-terminal domain"/>
    <property type="match status" value="1"/>
</dbReference>
<dbReference type="EMBL" id="LT629732">
    <property type="protein sequence ID" value="SDS63686.1"/>
    <property type="molecule type" value="Genomic_DNA"/>
</dbReference>
<keyword evidence="3" id="KW-0843">Virulence</keyword>
<organism evidence="8 9">
    <name type="scientific">Actinopolymorpha singaporensis</name>
    <dbReference type="NCBI Taxonomy" id="117157"/>
    <lineage>
        <taxon>Bacteria</taxon>
        <taxon>Bacillati</taxon>
        <taxon>Actinomycetota</taxon>
        <taxon>Actinomycetes</taxon>
        <taxon>Propionibacteriales</taxon>
        <taxon>Actinopolymorphaceae</taxon>
        <taxon>Actinopolymorpha</taxon>
    </lineage>
</organism>
<evidence type="ECO:0000256" key="3">
    <source>
        <dbReference type="ARBA" id="ARBA00023026"/>
    </source>
</evidence>
<feature type="compositionally biased region" description="Polar residues" evidence="4">
    <location>
        <begin position="2583"/>
        <end position="2592"/>
    </location>
</feature>
<feature type="region of interest" description="Disordered" evidence="4">
    <location>
        <begin position="2203"/>
        <end position="2315"/>
    </location>
</feature>
<reference evidence="8 9" key="1">
    <citation type="submission" date="2016-10" db="EMBL/GenBank/DDBJ databases">
        <authorList>
            <person name="de Groot N.N."/>
        </authorList>
    </citation>
    <scope>NUCLEOTIDE SEQUENCE [LARGE SCALE GENOMIC DNA]</scope>
    <source>
        <strain evidence="8 9">DSM 22024</strain>
    </source>
</reference>
<dbReference type="PRINTS" id="PR01341">
    <property type="entry name" value="SALSPVBPROT"/>
</dbReference>
<evidence type="ECO:0000256" key="2">
    <source>
        <dbReference type="ARBA" id="ARBA00022525"/>
    </source>
</evidence>
<keyword evidence="9" id="KW-1185">Reference proteome</keyword>
<accession>A0A1H1TUU0</accession>
<dbReference type="InterPro" id="IPR022385">
    <property type="entry name" value="Rhs_assc_core"/>
</dbReference>
<keyword evidence="5" id="KW-0812">Transmembrane</keyword>
<sequence>MESQHRQSGTSSPTTPPPSPISLPQGGGAIRGIGEKFGADPVTGSGSLTIPVPTSQGRAGFGPHLVLGYDSGAGNGPFGFGWRMPVATISRKTEQGLPQYRDAEESDVFLLSGSEDLVPMTGADGEPVVDTVSVPGFSVARYRPRIESDYARIERWTSTADGDVHWRTLSAENVLAVYGRTAEARIADPADARRVHSWLLSETRDDRGNAVLYRYKQEDAEGVDVHAPHETGRTHAQRVANRYLKDVRYGNRVPLLDAEGRRPVDLTPVQVEEADFLLQVVLDYGEHSATAPTPDDQGDWLCRNDPFSTYRPGFEVRTYRLCQRVLMFHHFPEPGVGPDTLVRSLDLSYRSNRGAPDDVRLGAPLGAFVDKLTQRGYVRAGAGYTGAEYPALELTYSEAVLGTTVRELDEESRANLPTGVDDLLHRWADLDGDGLAGVLTEQAGGWYYKPNLGGGQLGPLQPLATQPSQASLHSGRQQLLDVTGEGRLDLVQLAGEPAGYTARTADRDWRNFVPFHSLPTIDWTDPRLLQIDLTGDGRADLLLTDDNIFTWYPSLGAEGYGAAQRTLQRFEDERSPRLVSADREQVVSLADMSGDGLMDVIRVRDGEVCYWPNLGYGRFGARIVMDAAPRFGGQFDPRRLRLADVDGSGCVDLIYLDGSGVRLWSNEAGNGWSAPQWLPDLPHLDDRCTVQVVDLLGTGTACLVWSSPAAVDAPSPIRYVELMRDGKPHLLVETVNNLGARTRVGYAPSTRFLVEDRRAGHDWATRLPFPVHVVARTEQVDLVSRTRFTSKYSYAHGYFDSEEREFRGFARVTQQDTEAFEDYVAGTLHEDAGQDLAPEVYQAPVTTRTWFHTGAYLEREAILHQLREEYYGGASDTPEPLLPAGMTEAETRECLRALRGRPLRQEVYSYDGSPEEDVPYSVVEYGHEVRRLQPRTKTPTGADRHGVFAAHLRETLTRHVDRDATDERVTHKLELEVGPYGNVLRSASVVYGRTTADPDLPVEVTREQQRLRIQYGETDYTPDVDRVGPVPAYRLRAPYETRGFEVTGIAPAATRFTVDELDAKLATTAPIGYEDTAGGTDPERRLLTAVRTLFRDDQLDPLPLGQRDSLGLDHETYRLAFTPGTVTAQYAGAVSDDDFTAAGYVHLGDANWWLPSGTMTYSADPAARFYLPTGARDALGLETVTTLDDYALLVTQTSVPSAPWQVVSAVNDYRVLSAQEVTDPNGNRTAVAFDALGFVVRSAVLGKEAAPSGDTLDEPTAQMDYELFRWRDSQLPNRAHVRTREQHGPENPRWQESYVYSNGSGGVAMAKTQAPPGPVRQVGPDNTPFEPAAYVTADPRWVATGRTVLNNKGNPVKQYEPFFSPTADYENEEAARAIGVTAIAFYDPVGRNTSTRHPDGTLSRTEFGPWRRRDWDAADTVLDADWYAERGSPDPTAAEPADPQRRAAWLSAQHAGTPSTTYVDNLGRPAYAVSDHGGGVTTSMRSESDLTGRVFAVYDQLQRRISSGFVGMLGQPVYVEDAETGSRWTFVDVLGAVVRAWDDTGRTWRTAYDALHRPVGTYFTEPGRAEVQCTFLVYGDRAPDAARHNLLGAAHLIFDAGGLTRVDDLDLHGNPLTTDRLLLADVTTDPDWKAAATAANYPAILTAAAAELDPQVWTVTTTYDALSRPRLVTLPDGTRSRPTYDEANFLARMEVQPGGTGAFGDVLVAQTYDAKGRRQTATYGNDVVLTYTYDPATFRLTDLLAAKAGAPVTQALARLHYTYDAVGNVVEVADDAQQTHFFRNAVVRPDRRYAYDALYQLVRASGRELAGGVNDTTRDARDLPMTPQLPFENDAAAVRTWTEEYDYDLLGNLTELRHRFATQPGIGNGWTRRYRYAYQEDATDRTNRLAATSLPADPAAGPYSATYDYDGDGHLTRMPHLAHLTWNAFDRLREVDLGTGGTAYYQYDSGGARVRKTIVRQDGTRQDWLYLGPLEVYRERTGAAAPHLERHTVNLADDAGPVAQFDVKTVDSTNAEPAVPLNVPLLRYRYTDAVGSSVLETDADGAVLSYQEYAPYGTTTFRNAKVAPGVHPQRYRFAGNERDDETGLDCMGARYYAPWLGRWTAADPAGFADGPNRWSYCRNNPTMLADPTGTQSADPHSVVHVSPATARLLRPENKAEAQAYLERVYTSRLREEFRGQRFVIDRMHLTSHGWIIDESHLEPIAPAGDGSGPPGVTGGVDGSTGDPTARPDAVPADGGSASGTPTDTATTGTQQTDGGSTTGSSTGTRTEGPPGGSSTGSATGTAGGRGTESNPGGGTGTEGTGSGGGPPRERTFWDRGGRVLLLGLGIVALGLLTVATGGGALVMFAAGMAIGAGTVAAVGGAALLTASYAGYTTAEQDARWQGALTDAALVASSPGSAIGGAVGYAVNGREGMRTGAMIGGLTEGVISLGVGGARALMRPGPGLNPAPVGEVALAEWRQMSALQRSTYELGQTTVRARTWAQIVARGIETNPIAKGEFLRATYGGRLGILFRAWAPFTLVKTVSTGGTPMAAYAGSWLVHGFGLTTATGFNWLTNLFNDSATSQARLDAAEASSPPPDTLGSTSPTSPVNDHLER</sequence>
<dbReference type="InterPro" id="IPR003284">
    <property type="entry name" value="Sal_SpvB"/>
</dbReference>
<evidence type="ECO:0000256" key="5">
    <source>
        <dbReference type="SAM" id="Phobius"/>
    </source>
</evidence>
<feature type="transmembrane region" description="Helical" evidence="5">
    <location>
        <begin position="2353"/>
        <end position="2375"/>
    </location>
</feature>
<dbReference type="Pfam" id="PF12255">
    <property type="entry name" value="TcdB_toxin_midC"/>
    <property type="match status" value="1"/>
</dbReference>
<dbReference type="InterPro" id="IPR022045">
    <property type="entry name" value="TcdB_toxin_mid/N"/>
</dbReference>
<name>A0A1H1TUU0_9ACTN</name>
<dbReference type="OrthoDB" id="9765204at2"/>
<dbReference type="Pfam" id="PF12256">
    <property type="entry name" value="TcdB_toxin_midN"/>
    <property type="match status" value="1"/>
</dbReference>
<evidence type="ECO:0000313" key="9">
    <source>
        <dbReference type="Proteomes" id="UP000198983"/>
    </source>
</evidence>
<dbReference type="GO" id="GO:0005576">
    <property type="term" value="C:extracellular region"/>
    <property type="evidence" value="ECO:0007669"/>
    <property type="project" value="UniProtKB-SubCell"/>
</dbReference>
<keyword evidence="5" id="KW-1133">Transmembrane helix</keyword>
<feature type="region of interest" description="Disordered" evidence="4">
    <location>
        <begin position="1"/>
        <end position="48"/>
    </location>
</feature>
<feature type="domain" description="Insecticide toxin TcdB middle/C-terminal" evidence="6">
    <location>
        <begin position="895"/>
        <end position="1008"/>
    </location>
</feature>
<evidence type="ECO:0000259" key="6">
    <source>
        <dbReference type="Pfam" id="PF12255"/>
    </source>
</evidence>